<evidence type="ECO:0000256" key="1">
    <source>
        <dbReference type="ARBA" id="ARBA00000085"/>
    </source>
</evidence>
<dbReference type="EC" id="2.7.13.3" evidence="2"/>
<keyword evidence="3 6" id="KW-0597">Phosphoprotein</keyword>
<dbReference type="InterPro" id="IPR003594">
    <property type="entry name" value="HATPase_dom"/>
</dbReference>
<keyword evidence="12" id="KW-1185">Reference proteome</keyword>
<dbReference type="PRINTS" id="PR00344">
    <property type="entry name" value="BCTRLSENSOR"/>
</dbReference>
<dbReference type="InterPro" id="IPR005467">
    <property type="entry name" value="His_kinase_dom"/>
</dbReference>
<dbReference type="Gene3D" id="1.10.287.130">
    <property type="match status" value="1"/>
</dbReference>
<dbReference type="InterPro" id="IPR018060">
    <property type="entry name" value="HTH_AraC"/>
</dbReference>
<evidence type="ECO:0000256" key="4">
    <source>
        <dbReference type="ARBA" id="ARBA00022679"/>
    </source>
</evidence>
<evidence type="ECO:0000256" key="7">
    <source>
        <dbReference type="SAM" id="Phobius"/>
    </source>
</evidence>
<evidence type="ECO:0000256" key="5">
    <source>
        <dbReference type="ARBA" id="ARBA00022777"/>
    </source>
</evidence>
<dbReference type="GO" id="GO:0003700">
    <property type="term" value="F:DNA-binding transcription factor activity"/>
    <property type="evidence" value="ECO:0007669"/>
    <property type="project" value="InterPro"/>
</dbReference>
<dbReference type="EMBL" id="CP014224">
    <property type="protein sequence ID" value="ANW97232.1"/>
    <property type="molecule type" value="Genomic_DNA"/>
</dbReference>
<evidence type="ECO:0000256" key="3">
    <source>
        <dbReference type="ARBA" id="ARBA00022553"/>
    </source>
</evidence>
<proteinExistence type="predicted"/>
<keyword evidence="5" id="KW-0418">Kinase</keyword>
<dbReference type="GO" id="GO:0043565">
    <property type="term" value="F:sequence-specific DNA binding"/>
    <property type="evidence" value="ECO:0007669"/>
    <property type="project" value="InterPro"/>
</dbReference>
<dbReference type="PANTHER" id="PTHR43547">
    <property type="entry name" value="TWO-COMPONENT HISTIDINE KINASE"/>
    <property type="match status" value="1"/>
</dbReference>
<name>A0A1B1Y8Y4_9FLAO</name>
<dbReference type="SUPFAM" id="SSF55874">
    <property type="entry name" value="ATPase domain of HSP90 chaperone/DNA topoisomerase II/histidine kinase"/>
    <property type="match status" value="1"/>
</dbReference>
<evidence type="ECO:0000259" key="8">
    <source>
        <dbReference type="PROSITE" id="PS01124"/>
    </source>
</evidence>
<dbReference type="Pfam" id="PF00072">
    <property type="entry name" value="Response_reg"/>
    <property type="match status" value="1"/>
</dbReference>
<accession>A0A1B1Y8Y4</accession>
<dbReference type="SMART" id="SM00387">
    <property type="entry name" value="HATPase_c"/>
    <property type="match status" value="1"/>
</dbReference>
<dbReference type="SUPFAM" id="SSF52172">
    <property type="entry name" value="CheY-like"/>
    <property type="match status" value="1"/>
</dbReference>
<dbReference type="SMART" id="SM00342">
    <property type="entry name" value="HTH_ARAC"/>
    <property type="match status" value="1"/>
</dbReference>
<dbReference type="InterPro" id="IPR003661">
    <property type="entry name" value="HisK_dim/P_dom"/>
</dbReference>
<evidence type="ECO:0000259" key="10">
    <source>
        <dbReference type="PROSITE" id="PS50110"/>
    </source>
</evidence>
<keyword evidence="7" id="KW-0472">Membrane</keyword>
<dbReference type="SMART" id="SM00448">
    <property type="entry name" value="REC"/>
    <property type="match status" value="1"/>
</dbReference>
<feature type="domain" description="Histidine kinase" evidence="9">
    <location>
        <begin position="205"/>
        <end position="417"/>
    </location>
</feature>
<feature type="domain" description="HTH araC/xylS-type" evidence="8">
    <location>
        <begin position="588"/>
        <end position="688"/>
    </location>
</feature>
<dbReference type="PANTHER" id="PTHR43547:SF2">
    <property type="entry name" value="HYBRID SIGNAL TRANSDUCTION HISTIDINE KINASE C"/>
    <property type="match status" value="1"/>
</dbReference>
<dbReference type="GO" id="GO:0000155">
    <property type="term" value="F:phosphorelay sensor kinase activity"/>
    <property type="evidence" value="ECO:0007669"/>
    <property type="project" value="InterPro"/>
</dbReference>
<dbReference type="InterPro" id="IPR011006">
    <property type="entry name" value="CheY-like_superfamily"/>
</dbReference>
<dbReference type="Gene3D" id="3.30.565.10">
    <property type="entry name" value="Histidine kinase-like ATPase, C-terminal domain"/>
    <property type="match status" value="1"/>
</dbReference>
<feature type="transmembrane region" description="Helical" evidence="7">
    <location>
        <begin position="158"/>
        <end position="174"/>
    </location>
</feature>
<feature type="transmembrane region" description="Helical" evidence="7">
    <location>
        <begin position="82"/>
        <end position="100"/>
    </location>
</feature>
<dbReference type="Gene3D" id="3.40.50.2300">
    <property type="match status" value="1"/>
</dbReference>
<dbReference type="Pfam" id="PF12833">
    <property type="entry name" value="HTH_18"/>
    <property type="match status" value="1"/>
</dbReference>
<evidence type="ECO:0000313" key="11">
    <source>
        <dbReference type="EMBL" id="ANW97232.1"/>
    </source>
</evidence>
<dbReference type="Pfam" id="PF02518">
    <property type="entry name" value="HATPase_c"/>
    <property type="match status" value="1"/>
</dbReference>
<evidence type="ECO:0000313" key="12">
    <source>
        <dbReference type="Proteomes" id="UP000092967"/>
    </source>
</evidence>
<protein>
    <recommendedName>
        <fullName evidence="2">histidine kinase</fullName>
        <ecNumber evidence="2">2.7.13.3</ecNumber>
    </recommendedName>
</protein>
<dbReference type="Proteomes" id="UP000092967">
    <property type="component" value="Chromosome"/>
</dbReference>
<feature type="modified residue" description="4-aspartylphosphate" evidence="6">
    <location>
        <position position="495"/>
    </location>
</feature>
<dbReference type="FunFam" id="3.30.565.10:FF:000006">
    <property type="entry name" value="Sensor histidine kinase WalK"/>
    <property type="match status" value="1"/>
</dbReference>
<dbReference type="PROSITE" id="PS01124">
    <property type="entry name" value="HTH_ARAC_FAMILY_2"/>
    <property type="match status" value="1"/>
</dbReference>
<dbReference type="PROSITE" id="PS50109">
    <property type="entry name" value="HIS_KIN"/>
    <property type="match status" value="1"/>
</dbReference>
<dbReference type="InterPro" id="IPR036890">
    <property type="entry name" value="HATPase_C_sf"/>
</dbReference>
<dbReference type="CDD" id="cd00156">
    <property type="entry name" value="REC"/>
    <property type="match status" value="1"/>
</dbReference>
<dbReference type="AlphaFoldDB" id="A0A1B1Y8Y4"/>
<evidence type="ECO:0000256" key="6">
    <source>
        <dbReference type="PROSITE-ProRule" id="PRU00169"/>
    </source>
</evidence>
<dbReference type="Gene3D" id="1.10.10.60">
    <property type="entry name" value="Homeodomain-like"/>
    <property type="match status" value="2"/>
</dbReference>
<comment type="catalytic activity">
    <reaction evidence="1">
        <text>ATP + protein L-histidine = ADP + protein N-phospho-L-histidine.</text>
        <dbReference type="EC" id="2.7.13.3"/>
    </reaction>
</comment>
<dbReference type="PROSITE" id="PS50110">
    <property type="entry name" value="RESPONSE_REGULATORY"/>
    <property type="match status" value="1"/>
</dbReference>
<feature type="transmembrane region" description="Helical" evidence="7">
    <location>
        <begin position="28"/>
        <end position="51"/>
    </location>
</feature>
<feature type="transmembrane region" description="Helical" evidence="7">
    <location>
        <begin position="127"/>
        <end position="146"/>
    </location>
</feature>
<reference evidence="11 12" key="1">
    <citation type="submission" date="2016-02" db="EMBL/GenBank/DDBJ databases">
        <authorList>
            <person name="Wen L."/>
            <person name="He K."/>
            <person name="Yang H."/>
        </authorList>
    </citation>
    <scope>NUCLEOTIDE SEQUENCE [LARGE SCALE GENOMIC DNA]</scope>
    <source>
        <strain evidence="11 12">CZ1127</strain>
    </source>
</reference>
<evidence type="ECO:0000259" key="9">
    <source>
        <dbReference type="PROSITE" id="PS50109"/>
    </source>
</evidence>
<dbReference type="CDD" id="cd00082">
    <property type="entry name" value="HisKA"/>
    <property type="match status" value="1"/>
</dbReference>
<organism evidence="11 12">
    <name type="scientific">Wenyingzhuangia fucanilytica</name>
    <dbReference type="NCBI Taxonomy" id="1790137"/>
    <lineage>
        <taxon>Bacteria</taxon>
        <taxon>Pseudomonadati</taxon>
        <taxon>Bacteroidota</taxon>
        <taxon>Flavobacteriia</taxon>
        <taxon>Flavobacteriales</taxon>
        <taxon>Flavobacteriaceae</taxon>
        <taxon>Wenyingzhuangia</taxon>
    </lineage>
</organism>
<keyword evidence="7" id="KW-0812">Transmembrane</keyword>
<sequence length="688" mass="80059">MIIKRPPFISSLLNYNNFSKTDQKRIRLLLIFSLVWAIQTIISIFVIIVLYKKTPLLIGHLLILLGLLFVVFFVYKKKQKTAIIFFISLVFVLNTMFINYLSPGRYAEYFFLFVPPIILIFTENKFLITIGFVASYLGFILPNKIFNFYPNQYLQDDYFSLVLFTVVFFLVYYFKSNNSKNEKLLELKALELEEVNQFQSQFFINISHEIKTPLTLIKGQVDNFYDTKDLDTVKHKINQQISNIQKIVDDVIDLSKMGDDNFTLHKEVIDLKKLMLKLQTSFDSLFDQKKITFNCLLTTDDCYILADALYLERAINNLILNAYKYTNKKGEVIVKLIKKDNKIKLSVSDTGIGIDKSNLHKIFNRFYQVNNDFNKTGGSGVGLAFTKEIVNLLEGDVKVTSQPEKGSVFTLIFPCVKGENKVLIPKKEIDQKPLILEESNAQTDKNISVLIVDDSFEMRNYLKELLIGYNCFEAENGEEAIKKLKKKKIDFLLTDYMMPKMDGFELITYMNKNNIIIPTLMLTARSDYNSKLQVLKLGIADYLSKPFDKDELLVRIQNILKNHHNRNLFVQQEEVTTLEIQENQKWVLKLKKYIVKNCDDPKLNQIEIAEHFNISKSTFYRKVKMETGLTPNEFINEIKLLEARKIVEQNSNLSLKELSLKVGFLHTSYFANQYKKRFGTHPIKQQVS</sequence>
<dbReference type="STRING" id="1790137.AXE80_13440"/>
<dbReference type="InterPro" id="IPR001789">
    <property type="entry name" value="Sig_transdc_resp-reg_receiver"/>
</dbReference>
<dbReference type="InterPro" id="IPR004358">
    <property type="entry name" value="Sig_transdc_His_kin-like_C"/>
</dbReference>
<feature type="transmembrane region" description="Helical" evidence="7">
    <location>
        <begin position="57"/>
        <end position="75"/>
    </location>
</feature>
<gene>
    <name evidence="11" type="ORF">AXE80_13440</name>
</gene>
<dbReference type="SUPFAM" id="SSF47384">
    <property type="entry name" value="Homodimeric domain of signal transducing histidine kinase"/>
    <property type="match status" value="1"/>
</dbReference>
<evidence type="ECO:0000256" key="2">
    <source>
        <dbReference type="ARBA" id="ARBA00012438"/>
    </source>
</evidence>
<feature type="domain" description="Response regulatory" evidence="10">
    <location>
        <begin position="448"/>
        <end position="560"/>
    </location>
</feature>
<dbReference type="KEGG" id="wfu:AXE80_13440"/>
<keyword evidence="4" id="KW-0808">Transferase</keyword>
<dbReference type="SMART" id="SM00388">
    <property type="entry name" value="HisKA"/>
    <property type="match status" value="1"/>
</dbReference>
<dbReference type="Pfam" id="PF00512">
    <property type="entry name" value="HisKA"/>
    <property type="match status" value="1"/>
</dbReference>
<keyword evidence="7" id="KW-1133">Transmembrane helix</keyword>
<dbReference type="InterPro" id="IPR036097">
    <property type="entry name" value="HisK_dim/P_sf"/>
</dbReference>